<dbReference type="AlphaFoldDB" id="A0A2K3JW53"/>
<sequence>KVVKKMNLLLLKFSAIFLKIRNLQLHKVQSFLVASQVQSFRFLFLRLHQILMVSPSPVSIPSIASDFDSFSIKIGEITCFLGYSCCSDVDFTITASEEDEKPKNLETEFVSYEVSMTLLNQSCVKAFSSPIKIKRQHDGNVRFSQDQDQDSKKGEPFSDLLLCSSESIIFVSHHHALGITVFDPGGFILVIYRSNIMLAVVSLFDSISLFPFDPGGIFLCHLCFPNSYHEFSYYEFEGGYYNIEVSSATYDSSFGYATLFKID</sequence>
<proteinExistence type="predicted"/>
<gene>
    <name evidence="1" type="ORF">L195_g050829</name>
</gene>
<evidence type="ECO:0000313" key="1">
    <source>
        <dbReference type="EMBL" id="PNX58279.1"/>
    </source>
</evidence>
<dbReference type="EMBL" id="ASHM01078275">
    <property type="protein sequence ID" value="PNX58279.1"/>
    <property type="molecule type" value="Genomic_DNA"/>
</dbReference>
<reference evidence="1 2" key="2">
    <citation type="journal article" date="2017" name="Front. Plant Sci.">
        <title>Gene Classification and Mining of Molecular Markers Useful in Red Clover (Trifolium pratense) Breeding.</title>
        <authorList>
            <person name="Istvanek J."/>
            <person name="Dluhosova J."/>
            <person name="Dluhos P."/>
            <person name="Patkova L."/>
            <person name="Nedelnik J."/>
            <person name="Repkova J."/>
        </authorList>
    </citation>
    <scope>NUCLEOTIDE SEQUENCE [LARGE SCALE GENOMIC DNA]</scope>
    <source>
        <strain evidence="2">cv. Tatra</strain>
        <tissue evidence="1">Young leaves</tissue>
    </source>
</reference>
<feature type="non-terminal residue" evidence="1">
    <location>
        <position position="1"/>
    </location>
</feature>
<dbReference type="Proteomes" id="UP000236291">
    <property type="component" value="Unassembled WGS sequence"/>
</dbReference>
<organism evidence="1 2">
    <name type="scientific">Trifolium pratense</name>
    <name type="common">Red clover</name>
    <dbReference type="NCBI Taxonomy" id="57577"/>
    <lineage>
        <taxon>Eukaryota</taxon>
        <taxon>Viridiplantae</taxon>
        <taxon>Streptophyta</taxon>
        <taxon>Embryophyta</taxon>
        <taxon>Tracheophyta</taxon>
        <taxon>Spermatophyta</taxon>
        <taxon>Magnoliopsida</taxon>
        <taxon>eudicotyledons</taxon>
        <taxon>Gunneridae</taxon>
        <taxon>Pentapetalae</taxon>
        <taxon>rosids</taxon>
        <taxon>fabids</taxon>
        <taxon>Fabales</taxon>
        <taxon>Fabaceae</taxon>
        <taxon>Papilionoideae</taxon>
        <taxon>50 kb inversion clade</taxon>
        <taxon>NPAAA clade</taxon>
        <taxon>Hologalegina</taxon>
        <taxon>IRL clade</taxon>
        <taxon>Trifolieae</taxon>
        <taxon>Trifolium</taxon>
    </lineage>
</organism>
<name>A0A2K3JW53_TRIPR</name>
<reference evidence="1 2" key="1">
    <citation type="journal article" date="2014" name="Am. J. Bot.">
        <title>Genome assembly and annotation for red clover (Trifolium pratense; Fabaceae).</title>
        <authorList>
            <person name="Istvanek J."/>
            <person name="Jaros M."/>
            <person name="Krenek A."/>
            <person name="Repkova J."/>
        </authorList>
    </citation>
    <scope>NUCLEOTIDE SEQUENCE [LARGE SCALE GENOMIC DNA]</scope>
    <source>
        <strain evidence="2">cv. Tatra</strain>
        <tissue evidence="1">Young leaves</tissue>
    </source>
</reference>
<evidence type="ECO:0000313" key="2">
    <source>
        <dbReference type="Proteomes" id="UP000236291"/>
    </source>
</evidence>
<protein>
    <submittedName>
        <fullName evidence="1">Uncharacterized protein</fullName>
    </submittedName>
</protein>
<comment type="caution">
    <text evidence="1">The sequence shown here is derived from an EMBL/GenBank/DDBJ whole genome shotgun (WGS) entry which is preliminary data.</text>
</comment>
<accession>A0A2K3JW53</accession>